<sequence length="188" mass="18003">MTRPAGPPPAPAKPTEIDGKWGNVGDGLAAAGGQGNTAWVRPDLPAFAPGGSPSPAIPGGVPVSQAMEGVETLGKRLGFVGNVITGANGIMEIQNDVNNGASLSTALVDVVPKTVGDVTGGLVGAGLGAQTGAEVGAVVGTFFGPGPGTAIGAVLGAGTGAVVGGLVGSEFGKNVGEGISDVWHGLFD</sequence>
<feature type="compositionally biased region" description="Pro residues" evidence="1">
    <location>
        <begin position="1"/>
        <end position="12"/>
    </location>
</feature>
<reference evidence="2 3" key="1">
    <citation type="submission" date="2017-02" db="EMBL/GenBank/DDBJ databases">
        <title>The new phylogeny of genus Mycobacterium.</title>
        <authorList>
            <person name="Tortoli E."/>
            <person name="Trovato A."/>
            <person name="Cirillo D.M."/>
        </authorList>
    </citation>
    <scope>NUCLEOTIDE SEQUENCE [LARGE SCALE GENOMIC DNA]</scope>
    <source>
        <strain evidence="2 3">DSM 45633</strain>
    </source>
</reference>
<evidence type="ECO:0000256" key="1">
    <source>
        <dbReference type="SAM" id="MobiDB-lite"/>
    </source>
</evidence>
<dbReference type="AlphaFoldDB" id="A0A7I7R760"/>
<evidence type="ECO:0000313" key="3">
    <source>
        <dbReference type="Proteomes" id="UP000192320"/>
    </source>
</evidence>
<proteinExistence type="predicted"/>
<gene>
    <name evidence="2" type="ORF">BST33_10770</name>
</gene>
<evidence type="ECO:0000313" key="2">
    <source>
        <dbReference type="EMBL" id="ORB00806.1"/>
    </source>
</evidence>
<comment type="caution">
    <text evidence="2">The sequence shown here is derived from an EMBL/GenBank/DDBJ whole genome shotgun (WGS) entry which is preliminary data.</text>
</comment>
<keyword evidence="3" id="KW-1185">Reference proteome</keyword>
<feature type="region of interest" description="Disordered" evidence="1">
    <location>
        <begin position="1"/>
        <end position="26"/>
    </location>
</feature>
<dbReference type="RefSeq" id="WP_083025846.1">
    <property type="nucleotide sequence ID" value="NZ_AP022589.1"/>
</dbReference>
<protein>
    <submittedName>
        <fullName evidence="2">Uncharacterized protein</fullName>
    </submittedName>
</protein>
<accession>A0A7I7R760</accession>
<organism evidence="2 3">
    <name type="scientific">Mycolicibacter minnesotensis</name>
    <dbReference type="NCBI Taxonomy" id="1118379"/>
    <lineage>
        <taxon>Bacteria</taxon>
        <taxon>Bacillati</taxon>
        <taxon>Actinomycetota</taxon>
        <taxon>Actinomycetes</taxon>
        <taxon>Mycobacteriales</taxon>
        <taxon>Mycobacteriaceae</taxon>
        <taxon>Mycolicibacter</taxon>
    </lineage>
</organism>
<dbReference type="EMBL" id="MVHZ01000009">
    <property type="protein sequence ID" value="ORB00806.1"/>
    <property type="molecule type" value="Genomic_DNA"/>
</dbReference>
<dbReference type="Proteomes" id="UP000192320">
    <property type="component" value="Unassembled WGS sequence"/>
</dbReference>
<name>A0A7I7R760_9MYCO</name>